<evidence type="ECO:0000313" key="10">
    <source>
        <dbReference type="Proteomes" id="UP000321331"/>
    </source>
</evidence>
<comment type="similarity">
    <text evidence="5">Belongs to the SAT4 family.</text>
</comment>
<accession>A0A5C6SGD4</accession>
<evidence type="ECO:0000256" key="4">
    <source>
        <dbReference type="ARBA" id="ARBA00023136"/>
    </source>
</evidence>
<dbReference type="GO" id="GO:0016020">
    <property type="term" value="C:membrane"/>
    <property type="evidence" value="ECO:0007669"/>
    <property type="project" value="UniProtKB-SubCell"/>
</dbReference>
<evidence type="ECO:0000256" key="7">
    <source>
        <dbReference type="SAM" id="Phobius"/>
    </source>
</evidence>
<feature type="transmembrane region" description="Helical" evidence="7">
    <location>
        <begin position="272"/>
        <end position="292"/>
    </location>
</feature>
<evidence type="ECO:0000313" key="9">
    <source>
        <dbReference type="EMBL" id="TXB97605.1"/>
    </source>
</evidence>
<comment type="subcellular location">
    <subcellularLocation>
        <location evidence="1">Membrane</location>
        <topology evidence="1">Multi-pass membrane protein</topology>
    </subcellularLocation>
</comment>
<feature type="transmembrane region" description="Helical" evidence="7">
    <location>
        <begin position="238"/>
        <end position="260"/>
    </location>
</feature>
<dbReference type="PANTHER" id="PTHR33048">
    <property type="entry name" value="PTH11-LIKE INTEGRAL MEMBRANE PROTEIN (AFU_ORTHOLOGUE AFUA_5G11245)"/>
    <property type="match status" value="1"/>
</dbReference>
<feature type="transmembrane region" description="Helical" evidence="7">
    <location>
        <begin position="127"/>
        <end position="145"/>
    </location>
</feature>
<protein>
    <recommendedName>
        <fullName evidence="8">Rhodopsin domain-containing protein</fullName>
    </recommendedName>
</protein>
<evidence type="ECO:0000256" key="3">
    <source>
        <dbReference type="ARBA" id="ARBA00022989"/>
    </source>
</evidence>
<feature type="transmembrane region" description="Helical" evidence="7">
    <location>
        <begin position="202"/>
        <end position="226"/>
    </location>
</feature>
<keyword evidence="2 7" id="KW-0812">Transmembrane</keyword>
<evidence type="ECO:0000256" key="6">
    <source>
        <dbReference type="SAM" id="MobiDB-lite"/>
    </source>
</evidence>
<dbReference type="Pfam" id="PF20684">
    <property type="entry name" value="Fung_rhodopsin"/>
    <property type="match status" value="1"/>
</dbReference>
<keyword evidence="3 7" id="KW-1133">Transmembrane helix</keyword>
<keyword evidence="4 7" id="KW-0472">Membrane</keyword>
<sequence length="421" mass="46554">MAEEVYMMEPPKGQDRWEAGSAATIQIILGACLFTLGTVVYGLRILTRVRLLKNPLRLDDFLTGASLIACWVFYACTMGMVAQGGCATNFWQVTQSQYESLLKVRFGTHFFVFEMADVLQWTIPVNIFYMLSSDLAKISLLFFYLRLSPERTFRIVIYVLISLFGLYALIYAMISLFGCQPIKASWDLAAQATGKCVDKFGFFLAASVANVVMDLVILLLPLRIVIPLQIPRRQKMSLLFLFTTGGFVIIVAIYNCVLTVKLFSSPNYTWGLAYELCWMYAELTGCVICASASSLKPFFKRILPGIFSSHGASYGGPSGATGGSNAIKSRRQLSRKQADAIELQSGDDSESGRKVTDDDEATLWPKPQQSFDNGNHKVLVTAPGVGSGVAGSRRSNSHYHRNGKPDGIEIISTTEVMYSPR</sequence>
<feature type="transmembrane region" description="Helical" evidence="7">
    <location>
        <begin position="61"/>
        <end position="82"/>
    </location>
</feature>
<reference evidence="9 10" key="1">
    <citation type="submission" date="2019-07" db="EMBL/GenBank/DDBJ databases">
        <title>The First High-Quality Draft Genome Sequence of the Causal Agent of the Current Panama Disease Epidemic.</title>
        <authorList>
            <person name="Warmington R.J."/>
            <person name="Kay W."/>
            <person name="Jeffries A."/>
            <person name="Bebber D."/>
            <person name="Moore K."/>
            <person name="Studholme D.J."/>
        </authorList>
    </citation>
    <scope>NUCLEOTIDE SEQUENCE [LARGE SCALE GENOMIC DNA]</scope>
    <source>
        <strain evidence="9 10">TR4</strain>
    </source>
</reference>
<dbReference type="PANTHER" id="PTHR33048:SF124">
    <property type="entry name" value="INTEGRAL MEMBRANE PROTEIN"/>
    <property type="match status" value="1"/>
</dbReference>
<evidence type="ECO:0000259" key="8">
    <source>
        <dbReference type="Pfam" id="PF20684"/>
    </source>
</evidence>
<gene>
    <name evidence="9" type="ORF">FocTR4_00011511</name>
</gene>
<evidence type="ECO:0000256" key="2">
    <source>
        <dbReference type="ARBA" id="ARBA00022692"/>
    </source>
</evidence>
<feature type="region of interest" description="Disordered" evidence="6">
    <location>
        <begin position="338"/>
        <end position="406"/>
    </location>
</feature>
<dbReference type="EMBL" id="VMNF01000014">
    <property type="protein sequence ID" value="TXB97605.1"/>
    <property type="molecule type" value="Genomic_DNA"/>
</dbReference>
<dbReference type="AlphaFoldDB" id="A0A5C6SGD4"/>
<feature type="domain" description="Rhodopsin" evidence="8">
    <location>
        <begin position="43"/>
        <end position="301"/>
    </location>
</feature>
<organism evidence="9 10">
    <name type="scientific">Fusarium oxysporum f. sp. cubense</name>
    <dbReference type="NCBI Taxonomy" id="61366"/>
    <lineage>
        <taxon>Eukaryota</taxon>
        <taxon>Fungi</taxon>
        <taxon>Dikarya</taxon>
        <taxon>Ascomycota</taxon>
        <taxon>Pezizomycotina</taxon>
        <taxon>Sordariomycetes</taxon>
        <taxon>Hypocreomycetidae</taxon>
        <taxon>Hypocreales</taxon>
        <taxon>Nectriaceae</taxon>
        <taxon>Fusarium</taxon>
        <taxon>Fusarium oxysporum species complex</taxon>
    </lineage>
</organism>
<name>A0A5C6SGD4_FUSOC</name>
<evidence type="ECO:0000256" key="5">
    <source>
        <dbReference type="ARBA" id="ARBA00038359"/>
    </source>
</evidence>
<dbReference type="InterPro" id="IPR052337">
    <property type="entry name" value="SAT4-like"/>
</dbReference>
<feature type="transmembrane region" description="Helical" evidence="7">
    <location>
        <begin position="20"/>
        <end position="41"/>
    </location>
</feature>
<evidence type="ECO:0000256" key="1">
    <source>
        <dbReference type="ARBA" id="ARBA00004141"/>
    </source>
</evidence>
<dbReference type="Proteomes" id="UP000321331">
    <property type="component" value="Unassembled WGS sequence"/>
</dbReference>
<proteinExistence type="inferred from homology"/>
<comment type="caution">
    <text evidence="9">The sequence shown here is derived from an EMBL/GenBank/DDBJ whole genome shotgun (WGS) entry which is preliminary data.</text>
</comment>
<dbReference type="InterPro" id="IPR049326">
    <property type="entry name" value="Rhodopsin_dom_fungi"/>
</dbReference>
<feature type="transmembrane region" description="Helical" evidence="7">
    <location>
        <begin position="157"/>
        <end position="178"/>
    </location>
</feature>